<gene>
    <name evidence="1" type="ORF">A7U60_g879</name>
</gene>
<sequence>MEQDPNDDGVFYGEKSLPQLLEPIGAIHSFGWYKADEDAEIEMGFHPNNLKGKASPETIRKAAIKRGKQVNIIEREITIPEDVQMEYAETSEQPMTPLSLFLKKAM</sequence>
<dbReference type="Proteomes" id="UP000757232">
    <property type="component" value="Unassembled WGS sequence"/>
</dbReference>
<name>A0A9Q5N9Q4_SANBA</name>
<accession>A0A9Q5N9Q4</accession>
<reference evidence="1" key="1">
    <citation type="submission" date="2016-06" db="EMBL/GenBank/DDBJ databases">
        <title>Draft Genome sequence of the fungus Inonotus baumii.</title>
        <authorList>
            <person name="Zhu H."/>
            <person name="Lin W."/>
        </authorList>
    </citation>
    <scope>NUCLEOTIDE SEQUENCE</scope>
    <source>
        <strain evidence="1">821</strain>
    </source>
</reference>
<evidence type="ECO:0000313" key="1">
    <source>
        <dbReference type="EMBL" id="OCB91845.1"/>
    </source>
</evidence>
<dbReference type="AlphaFoldDB" id="A0A9Q5N9Q4"/>
<dbReference type="EMBL" id="LNZH02000058">
    <property type="protein sequence ID" value="OCB91845.1"/>
    <property type="molecule type" value="Genomic_DNA"/>
</dbReference>
<keyword evidence="2" id="KW-1185">Reference proteome</keyword>
<proteinExistence type="predicted"/>
<evidence type="ECO:0000313" key="2">
    <source>
        <dbReference type="Proteomes" id="UP000757232"/>
    </source>
</evidence>
<protein>
    <submittedName>
        <fullName evidence="1">Uncharacterized protein</fullName>
    </submittedName>
</protein>
<organism evidence="1 2">
    <name type="scientific">Sanghuangporus baumii</name>
    <name type="common">Phellinus baumii</name>
    <dbReference type="NCBI Taxonomy" id="108892"/>
    <lineage>
        <taxon>Eukaryota</taxon>
        <taxon>Fungi</taxon>
        <taxon>Dikarya</taxon>
        <taxon>Basidiomycota</taxon>
        <taxon>Agaricomycotina</taxon>
        <taxon>Agaricomycetes</taxon>
        <taxon>Hymenochaetales</taxon>
        <taxon>Hymenochaetaceae</taxon>
        <taxon>Sanghuangporus</taxon>
    </lineage>
</organism>
<comment type="caution">
    <text evidence="1">The sequence shown here is derived from an EMBL/GenBank/DDBJ whole genome shotgun (WGS) entry which is preliminary data.</text>
</comment>